<keyword evidence="7" id="KW-0675">Receptor</keyword>
<evidence type="ECO:0000256" key="8">
    <source>
        <dbReference type="ARBA" id="ARBA00023224"/>
    </source>
</evidence>
<feature type="transmembrane region" description="Helical" evidence="9">
    <location>
        <begin position="31"/>
        <end position="56"/>
    </location>
</feature>
<reference evidence="11" key="1">
    <citation type="submission" date="2025-08" db="UniProtKB">
        <authorList>
            <consortium name="Ensembl"/>
        </authorList>
    </citation>
    <scope>IDENTIFICATION</scope>
</reference>
<protein>
    <recommendedName>
        <fullName evidence="10">G-protein coupled receptors family 1 profile domain-containing protein</fullName>
    </recommendedName>
</protein>
<evidence type="ECO:0000256" key="2">
    <source>
        <dbReference type="ARBA" id="ARBA00022475"/>
    </source>
</evidence>
<reference evidence="11" key="2">
    <citation type="submission" date="2025-09" db="UniProtKB">
        <authorList>
            <consortium name="Ensembl"/>
        </authorList>
    </citation>
    <scope>IDENTIFICATION</scope>
</reference>
<feature type="transmembrane region" description="Helical" evidence="9">
    <location>
        <begin position="125"/>
        <end position="148"/>
    </location>
</feature>
<evidence type="ECO:0000256" key="4">
    <source>
        <dbReference type="ARBA" id="ARBA00022989"/>
    </source>
</evidence>
<dbReference type="OMA" id="SENQMNT"/>
<dbReference type="PRINTS" id="PR00237">
    <property type="entry name" value="GPCRRHODOPSN"/>
</dbReference>
<evidence type="ECO:0000259" key="10">
    <source>
        <dbReference type="PROSITE" id="PS50262"/>
    </source>
</evidence>
<comment type="subcellular location">
    <subcellularLocation>
        <location evidence="1">Cell membrane</location>
        <topology evidence="1">Multi-pass membrane protein</topology>
    </subcellularLocation>
</comment>
<dbReference type="Pfam" id="PF00001">
    <property type="entry name" value="7tm_1"/>
    <property type="match status" value="1"/>
</dbReference>
<feature type="transmembrane region" description="Helical" evidence="9">
    <location>
        <begin position="211"/>
        <end position="237"/>
    </location>
</feature>
<dbReference type="SUPFAM" id="SSF81321">
    <property type="entry name" value="Family A G protein-coupled receptor-like"/>
    <property type="match status" value="1"/>
</dbReference>
<sequence length="244" mass="27661">MIYLRNLSAADLLLCFSLPLRIINYTSSSDTLLYCSFGASALFLNMYASILFMGYISANYLKIVCLVGTHFLMTTRAAHIISTATWVFLLAPMTTYIVLMQINHKHLNSPVSSCEDLLTETFKPFFTVVHVCAGIIFLSVLVSLLFFYHSTSRRVLEAQKNQPTSCDSGKLVKSRRNILVLVSVFCVCFVPYHLVRLLSLSVLRDCVLDRLFYYSLEFTCMVSVLNVCLDPLVYFALSKAFRTR</sequence>
<evidence type="ECO:0000256" key="5">
    <source>
        <dbReference type="ARBA" id="ARBA00023040"/>
    </source>
</evidence>
<accession>A0A3Q2ZSK2</accession>
<dbReference type="Gene3D" id="1.20.1070.10">
    <property type="entry name" value="Rhodopsin 7-helix transmembrane proteins"/>
    <property type="match status" value="1"/>
</dbReference>
<dbReference type="PROSITE" id="PS50262">
    <property type="entry name" value="G_PROTEIN_RECEP_F1_2"/>
    <property type="match status" value="1"/>
</dbReference>
<dbReference type="InterPro" id="IPR000276">
    <property type="entry name" value="GPCR_Rhodpsn"/>
</dbReference>
<organism evidence="11 12">
    <name type="scientific">Kryptolebias marmoratus</name>
    <name type="common">Mangrove killifish</name>
    <name type="synonym">Rivulus marmoratus</name>
    <dbReference type="NCBI Taxonomy" id="37003"/>
    <lineage>
        <taxon>Eukaryota</taxon>
        <taxon>Metazoa</taxon>
        <taxon>Chordata</taxon>
        <taxon>Craniata</taxon>
        <taxon>Vertebrata</taxon>
        <taxon>Euteleostomi</taxon>
        <taxon>Actinopterygii</taxon>
        <taxon>Neopterygii</taxon>
        <taxon>Teleostei</taxon>
        <taxon>Neoteleostei</taxon>
        <taxon>Acanthomorphata</taxon>
        <taxon>Ovalentaria</taxon>
        <taxon>Atherinomorphae</taxon>
        <taxon>Cyprinodontiformes</taxon>
        <taxon>Rivulidae</taxon>
        <taxon>Kryptolebias</taxon>
    </lineage>
</organism>
<evidence type="ECO:0000313" key="11">
    <source>
        <dbReference type="Ensembl" id="ENSKMAP00000006786.1"/>
    </source>
</evidence>
<dbReference type="PANTHER" id="PTHR24233:SF11">
    <property type="entry name" value="P2Y PURINOCEPTOR 14-LIKE"/>
    <property type="match status" value="1"/>
</dbReference>
<name>A0A3Q2ZSK2_KRYMA</name>
<proteinExistence type="predicted"/>
<evidence type="ECO:0000256" key="3">
    <source>
        <dbReference type="ARBA" id="ARBA00022692"/>
    </source>
</evidence>
<keyword evidence="6 9" id="KW-0472">Membrane</keyword>
<evidence type="ECO:0000256" key="7">
    <source>
        <dbReference type="ARBA" id="ARBA00023170"/>
    </source>
</evidence>
<dbReference type="InterPro" id="IPR017452">
    <property type="entry name" value="GPCR_Rhodpsn_7TM"/>
</dbReference>
<feature type="transmembrane region" description="Helical" evidence="9">
    <location>
        <begin position="178"/>
        <end position="199"/>
    </location>
</feature>
<keyword evidence="8" id="KW-0807">Transducer</keyword>
<keyword evidence="12" id="KW-1185">Reference proteome</keyword>
<keyword evidence="2" id="KW-1003">Cell membrane</keyword>
<dbReference type="Ensembl" id="ENSKMAT00000006897.1">
    <property type="protein sequence ID" value="ENSKMAP00000006786.1"/>
    <property type="gene ID" value="ENSKMAG00000005131.1"/>
</dbReference>
<evidence type="ECO:0000256" key="6">
    <source>
        <dbReference type="ARBA" id="ARBA00023136"/>
    </source>
</evidence>
<evidence type="ECO:0000256" key="1">
    <source>
        <dbReference type="ARBA" id="ARBA00004651"/>
    </source>
</evidence>
<dbReference type="Proteomes" id="UP000264800">
    <property type="component" value="Unplaced"/>
</dbReference>
<keyword evidence="3 9" id="KW-0812">Transmembrane</keyword>
<dbReference type="AlphaFoldDB" id="A0A3Q2ZSK2"/>
<evidence type="ECO:0000256" key="9">
    <source>
        <dbReference type="SAM" id="Phobius"/>
    </source>
</evidence>
<evidence type="ECO:0000313" key="12">
    <source>
        <dbReference type="Proteomes" id="UP000264800"/>
    </source>
</evidence>
<dbReference type="GeneTree" id="ENSGT01110000267167"/>
<dbReference type="GO" id="GO:0005886">
    <property type="term" value="C:plasma membrane"/>
    <property type="evidence" value="ECO:0007669"/>
    <property type="project" value="UniProtKB-SubCell"/>
</dbReference>
<dbReference type="PANTHER" id="PTHR24233">
    <property type="entry name" value="P2Y PURINOCEPTOR-RELATED G-PROTEIN COUPLED RECEPTOR"/>
    <property type="match status" value="1"/>
</dbReference>
<keyword evidence="4 9" id="KW-1133">Transmembrane helix</keyword>
<keyword evidence="5" id="KW-0297">G-protein coupled receptor</keyword>
<feature type="transmembrane region" description="Helical" evidence="9">
    <location>
        <begin position="77"/>
        <end position="99"/>
    </location>
</feature>
<feature type="domain" description="G-protein coupled receptors family 1 profile" evidence="10">
    <location>
        <begin position="1"/>
        <end position="234"/>
    </location>
</feature>
<dbReference type="GO" id="GO:0045028">
    <property type="term" value="F:G protein-coupled purinergic nucleotide receptor activity"/>
    <property type="evidence" value="ECO:0007669"/>
    <property type="project" value="TreeGrafter"/>
</dbReference>